<reference evidence="3 4" key="1">
    <citation type="submission" date="2019-08" db="EMBL/GenBank/DDBJ databases">
        <title>Genome of Phaeodactylibacter luteus.</title>
        <authorList>
            <person name="Bowman J.P."/>
        </authorList>
    </citation>
    <scope>NUCLEOTIDE SEQUENCE [LARGE SCALE GENOMIC DNA]</scope>
    <source>
        <strain evidence="3 4">KCTC 42180</strain>
    </source>
</reference>
<dbReference type="Proteomes" id="UP000321580">
    <property type="component" value="Unassembled WGS sequence"/>
</dbReference>
<dbReference type="EMBL" id="VOOR01000002">
    <property type="protein sequence ID" value="TXB69533.1"/>
    <property type="molecule type" value="Genomic_DNA"/>
</dbReference>
<dbReference type="Pfam" id="PF13568">
    <property type="entry name" value="OMP_b-brl_2"/>
    <property type="match status" value="1"/>
</dbReference>
<comment type="caution">
    <text evidence="3">The sequence shown here is derived from an EMBL/GenBank/DDBJ whole genome shotgun (WGS) entry which is preliminary data.</text>
</comment>
<evidence type="ECO:0000259" key="2">
    <source>
        <dbReference type="Pfam" id="PF13568"/>
    </source>
</evidence>
<protein>
    <submittedName>
        <fullName evidence="3">PorT family protein</fullName>
    </submittedName>
</protein>
<dbReference type="OrthoDB" id="1467485at2"/>
<dbReference type="InterPro" id="IPR025665">
    <property type="entry name" value="Beta-barrel_OMP_2"/>
</dbReference>
<accession>A0A5C6S538</accession>
<evidence type="ECO:0000313" key="4">
    <source>
        <dbReference type="Proteomes" id="UP000321580"/>
    </source>
</evidence>
<feature type="chain" id="PRO_5023027398" evidence="1">
    <location>
        <begin position="45"/>
        <end position="258"/>
    </location>
</feature>
<evidence type="ECO:0000313" key="3">
    <source>
        <dbReference type="EMBL" id="TXB69533.1"/>
    </source>
</evidence>
<keyword evidence="4" id="KW-1185">Reference proteome</keyword>
<dbReference type="RefSeq" id="WP_147165665.1">
    <property type="nucleotide sequence ID" value="NZ_VOOR01000002.1"/>
</dbReference>
<keyword evidence="1" id="KW-0732">Signal</keyword>
<organism evidence="3 4">
    <name type="scientific">Phaeodactylibacter luteus</name>
    <dbReference type="NCBI Taxonomy" id="1564516"/>
    <lineage>
        <taxon>Bacteria</taxon>
        <taxon>Pseudomonadati</taxon>
        <taxon>Bacteroidota</taxon>
        <taxon>Saprospiria</taxon>
        <taxon>Saprospirales</taxon>
        <taxon>Haliscomenobacteraceae</taxon>
        <taxon>Phaeodactylibacter</taxon>
    </lineage>
</organism>
<sequence>MQTTNAWHLLHLHGHQINRRGKKALLPAALLLCFLLAQSLPGQAQIRGGNYNFFDFQQKPYYFGITLGYNSSRFKPYQSGGFLESDSIRVVESASGPGFNLGIVTNLKMGDNFDFRFLPTLSFAERSISYTRFGRRSNFSERRVESVLVEMPFHLRYKSAPYKDMRLFLIAGVKYAFDVASDSQTRQAETLVKIAPNEFSVEYGAGIQFFFPFFIFSPEVKVSHGIGNTLIYNENVEESTVLEKLLSRTFTLSLHFEG</sequence>
<gene>
    <name evidence="3" type="ORF">FRY97_01605</name>
</gene>
<evidence type="ECO:0000256" key="1">
    <source>
        <dbReference type="SAM" id="SignalP"/>
    </source>
</evidence>
<name>A0A5C6S538_9BACT</name>
<proteinExistence type="predicted"/>
<feature type="signal peptide" evidence="1">
    <location>
        <begin position="1"/>
        <end position="44"/>
    </location>
</feature>
<feature type="domain" description="Outer membrane protein beta-barrel" evidence="2">
    <location>
        <begin position="61"/>
        <end position="229"/>
    </location>
</feature>
<dbReference type="AlphaFoldDB" id="A0A5C6S538"/>